<dbReference type="RefSeq" id="WP_145923321.1">
    <property type="nucleotide sequence ID" value="NZ_CP009429.1"/>
</dbReference>
<dbReference type="AlphaFoldDB" id="A0AAC9AU15"/>
<evidence type="ECO:0000313" key="2">
    <source>
        <dbReference type="Proteomes" id="UP000076088"/>
    </source>
</evidence>
<sequence>MNTSDFENAVTSELLKNCARTGRDGVAIGINLPIGCGTNFIPSGKNTIKALKKELKNIKNARESFFRVTGHYCDLAMTHNLRDAKLAAVVKKIFDAAIGDNSPWESRIV</sequence>
<protein>
    <submittedName>
        <fullName evidence="1">Chloride peroxidase</fullName>
    </submittedName>
</protein>
<keyword evidence="2" id="KW-1185">Reference proteome</keyword>
<proteinExistence type="predicted"/>
<dbReference type="EMBL" id="CP013344">
    <property type="protein sequence ID" value="AMU87722.1"/>
    <property type="molecule type" value="Genomic_DNA"/>
</dbReference>
<accession>A0AAC9AU15</accession>
<dbReference type="GO" id="GO:0004601">
    <property type="term" value="F:peroxidase activity"/>
    <property type="evidence" value="ECO:0007669"/>
    <property type="project" value="UniProtKB-KW"/>
</dbReference>
<gene>
    <name evidence="1" type="ORF">ATM17_01500</name>
</gene>
<reference evidence="2" key="1">
    <citation type="submission" date="2015-11" db="EMBL/GenBank/DDBJ databases">
        <title>Complete genome sequence of a polyethylene-glycol degrader Sphingopyxis macrogoltabida 203N (NBRC 111659).</title>
        <authorList>
            <person name="Yoshiyuki O."/>
            <person name="Shouta N."/>
            <person name="Nagata Y."/>
            <person name="Numata M."/>
            <person name="Tsuchikane K."/>
            <person name="Hosoyama A."/>
            <person name="Yamazoe A."/>
            <person name="Tsuda M."/>
            <person name="Fujita N."/>
            <person name="Kawai F."/>
        </authorList>
    </citation>
    <scope>NUCLEOTIDE SEQUENCE [LARGE SCALE GENOMIC DNA]</scope>
    <source>
        <strain evidence="2">203N</strain>
    </source>
</reference>
<evidence type="ECO:0000313" key="1">
    <source>
        <dbReference type="EMBL" id="AMU87722.1"/>
    </source>
</evidence>
<dbReference type="Proteomes" id="UP000076088">
    <property type="component" value="Chromosome"/>
</dbReference>
<keyword evidence="1" id="KW-0560">Oxidoreductase</keyword>
<dbReference type="KEGG" id="smaz:LH19_01515"/>
<organism evidence="1 2">
    <name type="scientific">Sphingopyxis macrogoltabida</name>
    <name type="common">Sphingomonas macrogoltabidus</name>
    <dbReference type="NCBI Taxonomy" id="33050"/>
    <lineage>
        <taxon>Bacteria</taxon>
        <taxon>Pseudomonadati</taxon>
        <taxon>Pseudomonadota</taxon>
        <taxon>Alphaproteobacteria</taxon>
        <taxon>Sphingomonadales</taxon>
        <taxon>Sphingomonadaceae</taxon>
        <taxon>Sphingopyxis</taxon>
    </lineage>
</organism>
<keyword evidence="1" id="KW-0575">Peroxidase</keyword>
<reference evidence="1 2" key="2">
    <citation type="journal article" date="2016" name="Genome Announc.">
        <title>Complete Genome Sequence of Sphingopyxis macrogoltabida Strain 203N (NBRC 111659), a Polyethylene Glycol Degrader.</title>
        <authorList>
            <person name="Ohtsubo Y."/>
            <person name="Nonoyama S."/>
            <person name="Nagata Y."/>
            <person name="Numata M."/>
            <person name="Tsuchikane K."/>
            <person name="Hosoyama A."/>
            <person name="Yamazoe A."/>
            <person name="Tsuda M."/>
            <person name="Fujita N."/>
            <person name="Kawai F."/>
        </authorList>
    </citation>
    <scope>NUCLEOTIDE SEQUENCE [LARGE SCALE GENOMIC DNA]</scope>
    <source>
        <strain evidence="1 2">203N</strain>
    </source>
</reference>
<name>A0AAC9AU15_SPHMC</name>